<dbReference type="RefSeq" id="WP_344811654.1">
    <property type="nucleotide sequence ID" value="NZ_BAAAYX010000003.1"/>
</dbReference>
<gene>
    <name evidence="2" type="ORF">GCM10022204_14630</name>
</gene>
<keyword evidence="1" id="KW-1133">Transmembrane helix</keyword>
<feature type="transmembrane region" description="Helical" evidence="1">
    <location>
        <begin position="116"/>
        <end position="136"/>
    </location>
</feature>
<feature type="transmembrane region" description="Helical" evidence="1">
    <location>
        <begin position="148"/>
        <end position="170"/>
    </location>
</feature>
<comment type="caution">
    <text evidence="2">The sequence shown here is derived from an EMBL/GenBank/DDBJ whole genome shotgun (WGS) entry which is preliminary data.</text>
</comment>
<evidence type="ECO:0000313" key="2">
    <source>
        <dbReference type="EMBL" id="GAA3699208.1"/>
    </source>
</evidence>
<feature type="transmembrane region" description="Helical" evidence="1">
    <location>
        <begin position="28"/>
        <end position="46"/>
    </location>
</feature>
<dbReference type="EMBL" id="BAAAYX010000003">
    <property type="protein sequence ID" value="GAA3699208.1"/>
    <property type="molecule type" value="Genomic_DNA"/>
</dbReference>
<keyword evidence="1" id="KW-0472">Membrane</keyword>
<organism evidence="2 3">
    <name type="scientific">Microlunatus aurantiacus</name>
    <dbReference type="NCBI Taxonomy" id="446786"/>
    <lineage>
        <taxon>Bacteria</taxon>
        <taxon>Bacillati</taxon>
        <taxon>Actinomycetota</taxon>
        <taxon>Actinomycetes</taxon>
        <taxon>Propionibacteriales</taxon>
        <taxon>Propionibacteriaceae</taxon>
        <taxon>Microlunatus</taxon>
    </lineage>
</organism>
<dbReference type="Proteomes" id="UP001500051">
    <property type="component" value="Unassembled WGS sequence"/>
</dbReference>
<keyword evidence="3" id="KW-1185">Reference proteome</keyword>
<evidence type="ECO:0000313" key="3">
    <source>
        <dbReference type="Proteomes" id="UP001500051"/>
    </source>
</evidence>
<reference evidence="3" key="1">
    <citation type="journal article" date="2019" name="Int. J. Syst. Evol. Microbiol.">
        <title>The Global Catalogue of Microorganisms (GCM) 10K type strain sequencing project: providing services to taxonomists for standard genome sequencing and annotation.</title>
        <authorList>
            <consortium name="The Broad Institute Genomics Platform"/>
            <consortium name="The Broad Institute Genome Sequencing Center for Infectious Disease"/>
            <person name="Wu L."/>
            <person name="Ma J."/>
        </authorList>
    </citation>
    <scope>NUCLEOTIDE SEQUENCE [LARGE SCALE GENOMIC DNA]</scope>
    <source>
        <strain evidence="3">JCM 16548</strain>
    </source>
</reference>
<name>A0ABP7D104_9ACTN</name>
<keyword evidence="1" id="KW-0812">Transmembrane</keyword>
<sequence length="182" mass="19245">MSNITQEPVTTVPTDTGRPVVTSSAARRVLAVLRLMFGFTFLWAFFDKTFGLGFATPSAKAWINGGSPTKGYLSGSEGPFSGFYHAIAGNGVVNVLFMLGLLAIGVALILGIGLRIAAVAGGLMYLMMWSVVLPLSTNPIIDDHLTGAVTLALFALTGAGATWGLGRWWAGQEVVARNPWLR</sequence>
<accession>A0ABP7D104</accession>
<protein>
    <submittedName>
        <fullName evidence="2">DoxX family membrane protein</fullName>
    </submittedName>
</protein>
<feature type="transmembrane region" description="Helical" evidence="1">
    <location>
        <begin position="83"/>
        <end position="109"/>
    </location>
</feature>
<evidence type="ECO:0000256" key="1">
    <source>
        <dbReference type="SAM" id="Phobius"/>
    </source>
</evidence>
<proteinExistence type="predicted"/>